<accession>A0ACC1BZ09</accession>
<sequence length="58" mass="6798">MVIKVLQIFIALYINLLIFGGTKNITYLFKTHSSFIAIENLIDTMYQTVYLVINIYKH</sequence>
<evidence type="ECO:0000313" key="2">
    <source>
        <dbReference type="Proteomes" id="UP001164250"/>
    </source>
</evidence>
<dbReference type="Proteomes" id="UP001164250">
    <property type="component" value="Chromosome 2"/>
</dbReference>
<dbReference type="EMBL" id="CM047898">
    <property type="protein sequence ID" value="KAJ0105002.1"/>
    <property type="molecule type" value="Genomic_DNA"/>
</dbReference>
<reference evidence="2" key="1">
    <citation type="journal article" date="2023" name="G3 (Bethesda)">
        <title>Genome assembly and association tests identify interacting loci associated with vigor, precocity, and sex in interspecific pistachio rootstocks.</title>
        <authorList>
            <person name="Palmer W."/>
            <person name="Jacygrad E."/>
            <person name="Sagayaradj S."/>
            <person name="Cavanaugh K."/>
            <person name="Han R."/>
            <person name="Bertier L."/>
            <person name="Beede B."/>
            <person name="Kafkas S."/>
            <person name="Golino D."/>
            <person name="Preece J."/>
            <person name="Michelmore R."/>
        </authorList>
    </citation>
    <scope>NUCLEOTIDE SEQUENCE [LARGE SCALE GENOMIC DNA]</scope>
</reference>
<evidence type="ECO:0000313" key="1">
    <source>
        <dbReference type="EMBL" id="KAJ0105002.1"/>
    </source>
</evidence>
<proteinExistence type="predicted"/>
<keyword evidence="2" id="KW-1185">Reference proteome</keyword>
<gene>
    <name evidence="1" type="ORF">Patl1_18887</name>
</gene>
<protein>
    <submittedName>
        <fullName evidence="1">Uncharacterized protein</fullName>
    </submittedName>
</protein>
<organism evidence="1 2">
    <name type="scientific">Pistacia atlantica</name>
    <dbReference type="NCBI Taxonomy" id="434234"/>
    <lineage>
        <taxon>Eukaryota</taxon>
        <taxon>Viridiplantae</taxon>
        <taxon>Streptophyta</taxon>
        <taxon>Embryophyta</taxon>
        <taxon>Tracheophyta</taxon>
        <taxon>Spermatophyta</taxon>
        <taxon>Magnoliopsida</taxon>
        <taxon>eudicotyledons</taxon>
        <taxon>Gunneridae</taxon>
        <taxon>Pentapetalae</taxon>
        <taxon>rosids</taxon>
        <taxon>malvids</taxon>
        <taxon>Sapindales</taxon>
        <taxon>Anacardiaceae</taxon>
        <taxon>Pistacia</taxon>
    </lineage>
</organism>
<name>A0ACC1BZ09_9ROSI</name>
<comment type="caution">
    <text evidence="1">The sequence shown here is derived from an EMBL/GenBank/DDBJ whole genome shotgun (WGS) entry which is preliminary data.</text>
</comment>